<organism evidence="3 4">
    <name type="scientific">Stenotrophomonas maltophilia</name>
    <name type="common">Pseudomonas maltophilia</name>
    <name type="synonym">Xanthomonas maltophilia</name>
    <dbReference type="NCBI Taxonomy" id="40324"/>
    <lineage>
        <taxon>Bacteria</taxon>
        <taxon>Pseudomonadati</taxon>
        <taxon>Pseudomonadota</taxon>
        <taxon>Gammaproteobacteria</taxon>
        <taxon>Lysobacterales</taxon>
        <taxon>Lysobacteraceae</taxon>
        <taxon>Stenotrophomonas</taxon>
        <taxon>Stenotrophomonas maltophilia group</taxon>
    </lineage>
</organism>
<feature type="domain" description="Spore coat protein U/FanG" evidence="2">
    <location>
        <begin position="26"/>
        <end position="172"/>
    </location>
</feature>
<comment type="caution">
    <text evidence="3">The sequence shown here is derived from an EMBL/GenBank/DDBJ whole genome shotgun (WGS) entry which is preliminary data.</text>
</comment>
<sequence length="175" mass="17854">MRSAVRSPLAWALALLVAGPAAAAATVTFNVLLTINKACTITAASATNVNFGNADSSSTTPLNAQGTVTAQCSVTTPYTIALNAGLNPTTAGDVTTRRMRNTDPAVTANNFVGYQLYQDSGHNTVWGATTGTNTVAGTGTGANQVYQVYGQVANPSVNNAAPGSYQDTITATITY</sequence>
<dbReference type="InterPro" id="IPR007893">
    <property type="entry name" value="Spore_coat_U/FanG"/>
</dbReference>
<dbReference type="EMBL" id="JADUNP010000008">
    <property type="protein sequence ID" value="MBH1651735.1"/>
    <property type="molecule type" value="Genomic_DNA"/>
</dbReference>
<evidence type="ECO:0000256" key="1">
    <source>
        <dbReference type="SAM" id="SignalP"/>
    </source>
</evidence>
<dbReference type="PANTHER" id="PTHR37089:SF4">
    <property type="entry name" value="EXPORTED PROTEIN"/>
    <property type="match status" value="1"/>
</dbReference>
<dbReference type="InterPro" id="IPR053167">
    <property type="entry name" value="Spore_coat_component"/>
</dbReference>
<name>A0AA90ARZ7_STEMA</name>
<dbReference type="PANTHER" id="PTHR37089">
    <property type="entry name" value="PROTEIN U-RELATED"/>
    <property type="match status" value="1"/>
</dbReference>
<keyword evidence="1" id="KW-0732">Signal</keyword>
<gene>
    <name evidence="3" type="ORF">I5U67_06085</name>
</gene>
<dbReference type="AlphaFoldDB" id="A0AA90ARZ7"/>
<protein>
    <submittedName>
        <fullName evidence="3">Spore coat protein U domain-containing protein</fullName>
    </submittedName>
</protein>
<keyword evidence="3" id="KW-0946">Virion</keyword>
<dbReference type="Pfam" id="PF05229">
    <property type="entry name" value="SCPU"/>
    <property type="match status" value="1"/>
</dbReference>
<dbReference type="SMART" id="SM00972">
    <property type="entry name" value="SCPU"/>
    <property type="match status" value="1"/>
</dbReference>
<dbReference type="Proteomes" id="UP000625930">
    <property type="component" value="Unassembled WGS sequence"/>
</dbReference>
<feature type="chain" id="PRO_5041674586" evidence="1">
    <location>
        <begin position="24"/>
        <end position="175"/>
    </location>
</feature>
<evidence type="ECO:0000313" key="4">
    <source>
        <dbReference type="Proteomes" id="UP000625930"/>
    </source>
</evidence>
<evidence type="ECO:0000259" key="2">
    <source>
        <dbReference type="Pfam" id="PF05229"/>
    </source>
</evidence>
<accession>A0AA90ARZ7</accession>
<feature type="signal peptide" evidence="1">
    <location>
        <begin position="1"/>
        <end position="23"/>
    </location>
</feature>
<reference evidence="3" key="1">
    <citation type="submission" date="2020-11" db="EMBL/GenBank/DDBJ databases">
        <title>Enhanced detection system for hospital associated transmission using whole genome sequencing surveillance.</title>
        <authorList>
            <person name="Harrison L.H."/>
            <person name="Van Tyne D."/>
            <person name="Marsh J.W."/>
            <person name="Griffith M.P."/>
            <person name="Snyder D.J."/>
            <person name="Cooper V.S."/>
            <person name="Mustapha M."/>
        </authorList>
    </citation>
    <scope>NUCLEOTIDE SEQUENCE</scope>
    <source>
        <strain evidence="3">STEN00091</strain>
    </source>
</reference>
<evidence type="ECO:0000313" key="3">
    <source>
        <dbReference type="EMBL" id="MBH1651735.1"/>
    </source>
</evidence>
<proteinExistence type="predicted"/>
<keyword evidence="3" id="KW-0167">Capsid protein</keyword>